<dbReference type="FunFam" id="1.10.540.10:FF:000026">
    <property type="entry name" value="Acyl-CoA dehydrogenase medium chain"/>
    <property type="match status" value="1"/>
</dbReference>
<protein>
    <recommendedName>
        <fullName evidence="9">glutaryl-CoA dehydrogenase (ETF)</fullName>
        <ecNumber evidence="9">1.3.8.6</ecNumber>
    </recommendedName>
</protein>
<keyword evidence="6 11" id="KW-0560">Oxidoreductase</keyword>
<dbReference type="Gene3D" id="2.40.110.10">
    <property type="entry name" value="Butyryl-CoA Dehydrogenase, subunit A, domain 2"/>
    <property type="match status" value="1"/>
</dbReference>
<comment type="pathway">
    <text evidence="7">Amino-acid metabolism; lysine degradation.</text>
</comment>
<feature type="domain" description="Acyl-CoA dehydrogenase/oxidase C-terminal" evidence="12">
    <location>
        <begin position="278"/>
        <end position="418"/>
    </location>
</feature>
<dbReference type="Gene3D" id="1.20.140.10">
    <property type="entry name" value="Butyryl-CoA Dehydrogenase, subunit A, domain 3"/>
    <property type="match status" value="1"/>
</dbReference>
<dbReference type="InterPro" id="IPR009075">
    <property type="entry name" value="AcylCo_DH/oxidase_C"/>
</dbReference>
<comment type="cofactor">
    <cofactor evidence="1 11">
        <name>FAD</name>
        <dbReference type="ChEBI" id="CHEBI:57692"/>
    </cofactor>
</comment>
<evidence type="ECO:0000256" key="3">
    <source>
        <dbReference type="ARBA" id="ARBA00022630"/>
    </source>
</evidence>
<comment type="caution">
    <text evidence="15">The sequence shown here is derived from an EMBL/GenBank/DDBJ whole genome shotgun (WGS) entry which is preliminary data.</text>
</comment>
<reference evidence="15" key="1">
    <citation type="journal article" date="2021" name="PeerJ">
        <title>Extensive microbial diversity within the chicken gut microbiome revealed by metagenomics and culture.</title>
        <authorList>
            <person name="Gilroy R."/>
            <person name="Ravi A."/>
            <person name="Getino M."/>
            <person name="Pursley I."/>
            <person name="Horton D.L."/>
            <person name="Alikhan N.F."/>
            <person name="Baker D."/>
            <person name="Gharbi K."/>
            <person name="Hall N."/>
            <person name="Watson M."/>
            <person name="Adriaenssens E.M."/>
            <person name="Foster-Nyarko E."/>
            <person name="Jarju S."/>
            <person name="Secka A."/>
            <person name="Antonio M."/>
            <person name="Oren A."/>
            <person name="Chaudhuri R.R."/>
            <person name="La Ragione R."/>
            <person name="Hildebrand F."/>
            <person name="Pallen M.J."/>
        </authorList>
    </citation>
    <scope>NUCLEOTIDE SEQUENCE</scope>
    <source>
        <strain evidence="15">ChiHjej13B12-4958</strain>
    </source>
</reference>
<dbReference type="InterPro" id="IPR009100">
    <property type="entry name" value="AcylCoA_DH/oxidase_NM_dom_sf"/>
</dbReference>
<evidence type="ECO:0000259" key="13">
    <source>
        <dbReference type="Pfam" id="PF02770"/>
    </source>
</evidence>
<evidence type="ECO:0000313" key="15">
    <source>
        <dbReference type="EMBL" id="HJC85898.1"/>
    </source>
</evidence>
<feature type="domain" description="Acyl-CoA dehydrogenase/oxidase N-terminal" evidence="14">
    <location>
        <begin position="46"/>
        <end position="157"/>
    </location>
</feature>
<dbReference type="InterPro" id="IPR052033">
    <property type="entry name" value="Glutaryl-CoA_DH_mitochondrial"/>
</dbReference>
<keyword evidence="4 11" id="KW-0274">FAD</keyword>
<dbReference type="Proteomes" id="UP000823858">
    <property type="component" value="Unassembled WGS sequence"/>
</dbReference>
<evidence type="ECO:0000259" key="14">
    <source>
        <dbReference type="Pfam" id="PF02771"/>
    </source>
</evidence>
<comment type="similarity">
    <text evidence="2 11">Belongs to the acyl-CoA dehydrogenase family.</text>
</comment>
<keyword evidence="5" id="KW-0809">Transit peptide</keyword>
<comment type="catalytic activity">
    <reaction evidence="10">
        <text>glutaryl-CoA + oxidized [electron-transfer flavoprotein] + 2 H(+) = (2E)-butenoyl-CoA + reduced [electron-transfer flavoprotein] + CO2</text>
        <dbReference type="Rhea" id="RHEA:13389"/>
        <dbReference type="Rhea" id="RHEA-COMP:10685"/>
        <dbReference type="Rhea" id="RHEA-COMP:10686"/>
        <dbReference type="ChEBI" id="CHEBI:15378"/>
        <dbReference type="ChEBI" id="CHEBI:16526"/>
        <dbReference type="ChEBI" id="CHEBI:57332"/>
        <dbReference type="ChEBI" id="CHEBI:57378"/>
        <dbReference type="ChEBI" id="CHEBI:57692"/>
        <dbReference type="ChEBI" id="CHEBI:58307"/>
        <dbReference type="EC" id="1.3.8.6"/>
    </reaction>
</comment>
<evidence type="ECO:0000256" key="1">
    <source>
        <dbReference type="ARBA" id="ARBA00001974"/>
    </source>
</evidence>
<dbReference type="EC" id="1.3.8.6" evidence="9"/>
<dbReference type="PROSITE" id="PS00072">
    <property type="entry name" value="ACYL_COA_DH_1"/>
    <property type="match status" value="1"/>
</dbReference>
<dbReference type="InterPro" id="IPR037069">
    <property type="entry name" value="AcylCoA_DH/ox_N_sf"/>
</dbReference>
<gene>
    <name evidence="15" type="ORF">H9751_10225</name>
</gene>
<evidence type="ECO:0000256" key="11">
    <source>
        <dbReference type="RuleBase" id="RU362125"/>
    </source>
</evidence>
<dbReference type="Gene3D" id="1.10.540.10">
    <property type="entry name" value="Acyl-CoA dehydrogenase/oxidase, N-terminal domain"/>
    <property type="match status" value="1"/>
</dbReference>
<evidence type="ECO:0000256" key="2">
    <source>
        <dbReference type="ARBA" id="ARBA00009347"/>
    </source>
</evidence>
<reference evidence="15" key="2">
    <citation type="submission" date="2021-04" db="EMBL/GenBank/DDBJ databases">
        <authorList>
            <person name="Gilroy R."/>
        </authorList>
    </citation>
    <scope>NUCLEOTIDE SEQUENCE</scope>
    <source>
        <strain evidence="15">ChiHjej13B12-4958</strain>
    </source>
</reference>
<name>A0A9D2QGY6_9CORY</name>
<dbReference type="GO" id="GO:0004361">
    <property type="term" value="F:glutaryl-CoA dehydrogenase activity"/>
    <property type="evidence" value="ECO:0007669"/>
    <property type="project" value="UniProtKB-EC"/>
</dbReference>
<dbReference type="SUPFAM" id="SSF47203">
    <property type="entry name" value="Acyl-CoA dehydrogenase C-terminal domain-like"/>
    <property type="match status" value="1"/>
</dbReference>
<proteinExistence type="inferred from homology"/>
<dbReference type="PANTHER" id="PTHR42807:SF1">
    <property type="entry name" value="GLUTARYL-COA DEHYDROGENASE, MITOCHONDRIAL"/>
    <property type="match status" value="1"/>
</dbReference>
<dbReference type="AlphaFoldDB" id="A0A9D2QGY6"/>
<evidence type="ECO:0000259" key="12">
    <source>
        <dbReference type="Pfam" id="PF00441"/>
    </source>
</evidence>
<dbReference type="Pfam" id="PF02770">
    <property type="entry name" value="Acyl-CoA_dh_M"/>
    <property type="match status" value="1"/>
</dbReference>
<evidence type="ECO:0000256" key="8">
    <source>
        <dbReference type="ARBA" id="ARBA00037927"/>
    </source>
</evidence>
<dbReference type="GO" id="GO:0000062">
    <property type="term" value="F:fatty-acyl-CoA binding"/>
    <property type="evidence" value="ECO:0007669"/>
    <property type="project" value="TreeGrafter"/>
</dbReference>
<dbReference type="EMBL" id="DWVP01000023">
    <property type="protein sequence ID" value="HJC85898.1"/>
    <property type="molecule type" value="Genomic_DNA"/>
</dbReference>
<dbReference type="GO" id="GO:0033539">
    <property type="term" value="P:fatty acid beta-oxidation using acyl-CoA dehydrogenase"/>
    <property type="evidence" value="ECO:0007669"/>
    <property type="project" value="TreeGrafter"/>
</dbReference>
<evidence type="ECO:0000256" key="9">
    <source>
        <dbReference type="ARBA" id="ARBA00039033"/>
    </source>
</evidence>
<dbReference type="SUPFAM" id="SSF56645">
    <property type="entry name" value="Acyl-CoA dehydrogenase NM domain-like"/>
    <property type="match status" value="1"/>
</dbReference>
<evidence type="ECO:0000256" key="10">
    <source>
        <dbReference type="ARBA" id="ARBA00049493"/>
    </source>
</evidence>
<sequence length="435" mass="46361">MPQHDTEQHQPNGASPGQVAVVPQVTSARGSWWGPVDVSGLDGLFTPEERDQALRVRTFVDNEIRPNIAEWFSAGHFPREIVPALGTLGVLGMHLKDYGCAGRSAVEYGLAVQELEAGDSGLRTFVSVQGSLAMSAIYKHGSPDQKQEWLPKMATGDAIGCFALTEPDSGSDPASMSTNARHEPGGDWVLNGKKRWIGLANLADVAIVWAQTEEPGKGRGVRGFVVPTDTPGFTATVIEQKMSMRASVQCEIELDNVRLPASALLPADTAVGLSGPFQCLSEARYGILWGAVGAARDSFTAALEYANHRTQFGTPLTHFQLTQAKLANMAVAINKGYHLAHNIGRAKDGPGVTPEMISTGKLDNTRMAIEVAREARAMLGGNGITLDYSPQRHANNLEAVRTYEGTDEVHLLTLGRSITGVGAFQAPGAQEGGAK</sequence>
<dbReference type="InterPro" id="IPR006089">
    <property type="entry name" value="Acyl-CoA_DH_CS"/>
</dbReference>
<evidence type="ECO:0000256" key="7">
    <source>
        <dbReference type="ARBA" id="ARBA00037899"/>
    </source>
</evidence>
<evidence type="ECO:0000313" key="16">
    <source>
        <dbReference type="Proteomes" id="UP000823858"/>
    </source>
</evidence>
<dbReference type="PANTHER" id="PTHR42807">
    <property type="entry name" value="GLUTARYL-COA DEHYDROGENASE, MITOCHONDRIAL"/>
    <property type="match status" value="1"/>
</dbReference>
<dbReference type="InterPro" id="IPR036250">
    <property type="entry name" value="AcylCo_DH-like_C"/>
</dbReference>
<feature type="domain" description="Acyl-CoA oxidase/dehydrogenase middle" evidence="13">
    <location>
        <begin position="161"/>
        <end position="257"/>
    </location>
</feature>
<evidence type="ECO:0000256" key="4">
    <source>
        <dbReference type="ARBA" id="ARBA00022827"/>
    </source>
</evidence>
<dbReference type="InterPro" id="IPR046373">
    <property type="entry name" value="Acyl-CoA_Oxase/DH_mid-dom_sf"/>
</dbReference>
<comment type="pathway">
    <text evidence="8">Amino-acid metabolism; tryptophan metabolism.</text>
</comment>
<dbReference type="InterPro" id="IPR013786">
    <property type="entry name" value="AcylCoA_DH/ox_N"/>
</dbReference>
<dbReference type="GO" id="GO:0050660">
    <property type="term" value="F:flavin adenine dinucleotide binding"/>
    <property type="evidence" value="ECO:0007669"/>
    <property type="project" value="InterPro"/>
</dbReference>
<evidence type="ECO:0000256" key="6">
    <source>
        <dbReference type="ARBA" id="ARBA00023002"/>
    </source>
</evidence>
<evidence type="ECO:0000256" key="5">
    <source>
        <dbReference type="ARBA" id="ARBA00022946"/>
    </source>
</evidence>
<accession>A0A9D2QGY6</accession>
<dbReference type="Pfam" id="PF00441">
    <property type="entry name" value="Acyl-CoA_dh_1"/>
    <property type="match status" value="1"/>
</dbReference>
<dbReference type="GO" id="GO:0046949">
    <property type="term" value="P:fatty-acyl-CoA biosynthetic process"/>
    <property type="evidence" value="ECO:0007669"/>
    <property type="project" value="TreeGrafter"/>
</dbReference>
<dbReference type="Pfam" id="PF02771">
    <property type="entry name" value="Acyl-CoA_dh_N"/>
    <property type="match status" value="1"/>
</dbReference>
<keyword evidence="3 11" id="KW-0285">Flavoprotein</keyword>
<organism evidence="15 16">
    <name type="scientific">Candidatus Corynebacterium faecigallinarum</name>
    <dbReference type="NCBI Taxonomy" id="2838528"/>
    <lineage>
        <taxon>Bacteria</taxon>
        <taxon>Bacillati</taxon>
        <taxon>Actinomycetota</taxon>
        <taxon>Actinomycetes</taxon>
        <taxon>Mycobacteriales</taxon>
        <taxon>Corynebacteriaceae</taxon>
        <taxon>Corynebacterium</taxon>
    </lineage>
</organism>
<dbReference type="InterPro" id="IPR006091">
    <property type="entry name" value="Acyl-CoA_Oxase/DH_mid-dom"/>
</dbReference>